<dbReference type="CDD" id="cd14306">
    <property type="entry name" value="UBA_VP13D"/>
    <property type="match status" value="1"/>
</dbReference>
<dbReference type="Gene3D" id="2.80.10.50">
    <property type="match status" value="1"/>
</dbReference>
<gene>
    <name evidence="7 8" type="primary">LOC108560757</name>
</gene>
<reference evidence="7 8" key="1">
    <citation type="submission" date="2025-05" db="UniProtKB">
        <authorList>
            <consortium name="RefSeq"/>
        </authorList>
    </citation>
    <scope>IDENTIFICATION</scope>
    <source>
        <tissue evidence="7 8">Whole Larva</tissue>
    </source>
</reference>
<dbReference type="Gene3D" id="1.10.8.10">
    <property type="entry name" value="DNA helicase RuvA subunit, C-terminal domain"/>
    <property type="match status" value="1"/>
</dbReference>
<dbReference type="RefSeq" id="XP_017773929.1">
    <property type="nucleotide sequence ID" value="XM_017918440.1"/>
</dbReference>
<feature type="compositionally biased region" description="Acidic residues" evidence="4">
    <location>
        <begin position="1491"/>
        <end position="1505"/>
    </location>
</feature>
<keyword evidence="2" id="KW-0813">Transport</keyword>
<feature type="compositionally biased region" description="Low complexity" evidence="4">
    <location>
        <begin position="1338"/>
        <end position="1348"/>
    </location>
</feature>
<keyword evidence="3" id="KW-0445">Lipid transport</keyword>
<dbReference type="CDD" id="cd23453">
    <property type="entry name" value="beta-trefoil_Ricin_VPS13D"/>
    <property type="match status" value="1"/>
</dbReference>
<comment type="similarity">
    <text evidence="1">Belongs to the VPS13 family.</text>
</comment>
<dbReference type="PROSITE" id="PS50030">
    <property type="entry name" value="UBA"/>
    <property type="match status" value="1"/>
</dbReference>
<feature type="region of interest" description="Disordered" evidence="4">
    <location>
        <begin position="1329"/>
        <end position="1360"/>
    </location>
</feature>
<evidence type="ECO:0000256" key="2">
    <source>
        <dbReference type="ARBA" id="ARBA00022448"/>
    </source>
</evidence>
<feature type="region of interest" description="Disordered" evidence="4">
    <location>
        <begin position="980"/>
        <end position="1006"/>
    </location>
</feature>
<feature type="region of interest" description="Disordered" evidence="4">
    <location>
        <begin position="1811"/>
        <end position="1831"/>
    </location>
</feature>
<dbReference type="PANTHER" id="PTHR16166">
    <property type="entry name" value="VACUOLAR PROTEIN SORTING-ASSOCIATED PROTEIN VPS13"/>
    <property type="match status" value="1"/>
</dbReference>
<dbReference type="SMART" id="SM00165">
    <property type="entry name" value="UBA"/>
    <property type="match status" value="1"/>
</dbReference>
<organism evidence="6 8">
    <name type="scientific">Nicrophorus vespilloides</name>
    <name type="common">Boreal carrion beetle</name>
    <dbReference type="NCBI Taxonomy" id="110193"/>
    <lineage>
        <taxon>Eukaryota</taxon>
        <taxon>Metazoa</taxon>
        <taxon>Ecdysozoa</taxon>
        <taxon>Arthropoda</taxon>
        <taxon>Hexapoda</taxon>
        <taxon>Insecta</taxon>
        <taxon>Pterygota</taxon>
        <taxon>Neoptera</taxon>
        <taxon>Endopterygota</taxon>
        <taxon>Coleoptera</taxon>
        <taxon>Polyphaga</taxon>
        <taxon>Staphyliniformia</taxon>
        <taxon>Silphidae</taxon>
        <taxon>Nicrophorinae</taxon>
        <taxon>Nicrophorus</taxon>
    </lineage>
</organism>
<feature type="compositionally biased region" description="Basic and acidic residues" evidence="4">
    <location>
        <begin position="1822"/>
        <end position="1831"/>
    </location>
</feature>
<proteinExistence type="inferred from homology"/>
<feature type="compositionally biased region" description="Low complexity" evidence="4">
    <location>
        <begin position="990"/>
        <end position="1001"/>
    </location>
</feature>
<sequence>MLEGLVAWVLNNYLGKYVENLNTEQLSIAVLSGEVELENLPLKRDALRHLGLPVQIKSGFIGKIKLQIPVRQIRSAPWIILIEQLYVVATPLPVREWDADVEAAAALDLKLSALDNLEARWRLENDSSNSTYYASSYSSWLNFGTGFITNIIENLQLKIRDVHIRYEDDISIPDKGVAFGITMESLSAQSCDEDWQPGFSYWDSSPASFKILEMQKLAVYWTDLPYSDLLSTMDRTQLTTAMGPQRKVEDNCYILAPVSAQAKIKRNRSLNPLRSADSPRVVCDLQLEEVPMVLADWQYDQIVKCTKGLDDIARYRAYRNYRPTCSVHDNPYSWWIYAISCMYPGQQPNICKPKPSWEMCHHRAKSNVAYVKIYTKILLTPTITLSTDEKNLKDEVEWSGSFEELKVLREIAMKSVPTPDRSTNGNNSAGRSMLVRWFPQWMGWYSQPPAQEDQQQPPVETAQLEGEILQALSDSVENNSLLKRDVVFGRFSFTLKSGTLSLCTTYEKTRESIPMLELQFKNLCLNIVSRPRSSSHLVELSLGAVYLCDKFTPNTLFPVLVGPPGTERGGPAGRGRGPSPRVSLVNRQADEMDCIFHMSYEQKPENSGCDYRLCVKSKSLDVVYQPSAVRWLTEFLCLPHQRTITQSQIEAMKSRTKKEFMKNWEQILDGRASARKSWDLQLDVTAPQIFFVEQFSNPNAAIAVIDFGRLQLRNNVEGIDLLKSDDSRKEDDDEMFMTPCSTPPASEESDSEQLTYMENNLPADTLNETSLHQKIYDRYSVELTDMQILIARVKDNWRYAHNKGTSTLHVLDRFNISLQIERRVIHTYDPLYPSLTLNANLPKLVAHFNEQKISAARKLAQIITATGLPSPFNSSECSVEETVMNGIDEESMSNNTTSAEMSRLLMLQFTVDHLAMEVQSRGRSVAELQVSGVKLGFTKRPVDVNITLSVHSLLLVDALQTFGPDFELLVASHKHVGMDSMSGSLRDSEPTSPTSPGSPDPNVTRIGATSPVALNQALSSLATSPPNLPFNRGGNRTAILDAEALISLDLLLVFGSDPMQIANIQFNNLDIIANQETIVELMGFVQRVFPELKSQKPSAMVSTPIVASSVHSSRESLAEEDNTRLGTTEITFDFHRLNVLLLRGVVKDGYVYGKKICTATMSEAKIQAVVNNGVTIEGSLGGLQVLDLTPEGHMHQRIMSVGRDPLLENTHPLYLMSATSTQNVDESKAFSFKIVRSLQPDADRAEVIVRMASLWYTHSPHFVVELQSCATEFKQYMANLARSIRTAATDMALGLVHARAEALAQSIYMNSRLSASIYGSALSFSDLTSPRRRRRSSSQDQSFSGYSSVRDTVPQTPYSPNEDDNFKIDLKLDIVLDSPVLVLPRANNSFQVFVAHLGNINVTNKHPYDGFEAREVRTEHYDIEVSDMNLFSLDTVTRRVPGPLMTSPEILYACDSLAIPILHDTIVRLKICRELPKKVGSPQHSIPNLLIDDDEDDDDNDDEEDNEYNTFETIEIHGTVVTDLKVSLTRGQYEQLLDTVQWLTSSPKLDDIHGTIKSTRANLADITEEDTGVTTLNMDPHVRAKLFPAVNMPKNSPAKNNLVSLKVNFELPVFTMELRGDTPMGEQGLVDLSFIDFGFTYDKGNAYETNIHVSLRSIYMEDLLQRAGSTQRDMVISSAGDDVALGLACVSRSCPNIYGFAHAGSPVHGSLPDHLGVNGFMERSHTVHIDAITDNSKACPSTPPPSPSVKSRPVKNLVLISTLLVNPAAPNFKTHYNSVQRSTSVDFNCLDLVISAESWVMVIDFFSAAPSDVTDSASSKSAGKEDNSEKETILENTETNISVRSLTMVLVRGDKQVAKANISNVDISINADGKRKEVDCTLGSISLMDLTMHGHLYRERFLTTGREALKFRYVRHGSSEIKDYDSQLTLNMSSVQYVHTKRFVVEIQSFFNHFSRFHAVMAGLRAATSGKKIKDEIARLSLILEAQSPVILLPVSTKSSKLIIVDLGELKVTNSFKYSGDAGTISALAKNSTDRKCLLDVMLLALDNVSLQTGEREVDSQEAHRGGDYCKLGNCVIRRCGPPLLTEKCHLKIHVERNLHSSICHNVPDMSIHGELSTLDCTLDISQYKLIRGFLAHNLGEDTEHILASVQPPPITADPNIHDVWILSSLRLDLLNVTVRLQQCETSEPLACINFIKSRLTVEGFSNISQDVDLVSQEILITDTRGGPNAFTEILKPIRSANHADLVQVEVHSRKRVDKSKFTILLNNMRLMCVFDWWKLVGEFILQDIEDPPASPSRQRSMQSDKKQDGIPFELKLNVTDSEVVVVEDTSDFDTNAVIFKSTTVVTYRSSMIEKPLSCNLNHCEMYSCVLGKEEETALSIIDPVTVNIEINKDRILEIYLNSLTVRLSYYDMRMFAQILNSLPQQMFSRKKNNDQFSEITRKRIEKLTALGFNAEDCVAALNSCGQKLDDAALWLTQNAVPNYIIASEDSTCKVVAIEVKSDNIFLCVIDDCDDADVPLLELTLSQLHLKQGLVKLDANSMESPTKGKLECVFGSDYYNRVLSGWEPIIEPWRCIVIWDHTHTHDVSRNRLQLTVESGDSLNVNITTTLTELYKQVRDSWTLDLSKAQKSSMAGYRQRSPFVPYALKNETGSPLYYSTLITEMDDIYDNDDVKKSGNKWYTVAPGETVPFSFKSRVKIRHSDSHKMRMHQLGVQIEGFQHITPVTVDKVGVYFRHATASIQNRSQKEIPQARIVFDVALEGSARKLVTVRSALLLINKLPESVEVKLESQLPHDAGTIWAPSKVFQVEKGCILPVPLVHAHSIIGVRPLDVEQRYTYCNPSISWESTSLAGDLMHEIKTCHSHRGMIYRFCAEIHRQNYPPDKSIVIAGYSNQRPQPAHTITLLPNVLLVNLLPVDLSYVVGNERGRVGAGAEVALTNINTDKTFELKVLLENFPTSTALQVPAGTTNFTYKLRLEDTRGRKLYLNAVVAPYYDSKVKIIISTPFWIVNKTGLPLVFRQGGVTAEAAGQFDEHEEARMVQPFLFSFADPDGSPSVVARVGTYVIPNGGAQWCQNFHLQRGVQVKKLKVTVRDGKPDVVFVVGIEVRQGRGKYRQTCIVTISPRFQLFNKSSYKLLFTQRCFAGDVLDPNSHYLTAFSNCYLPFHWPRLDQEQLLCVLIQDIPDCCWSGGLKIDSNYSQHINVRDANGRMFFLRLEVVLQCATFFIVFTDADTMPPPIRIDNFSEVPVKFVQTCCKDYVHSVARAHSSVPYAWDESTKDMLLTVEAPGGVSGVYNIKNLGPASSLTYENFIYIAFTGTFKKDRGVADPLDVETQELVLDVHNNRVVLGRKEHGRRSQLWRMTSTGQLHHEGSSPPLHPGQQRTENILVLDIEGTAPQPSQYTRLVLRRPDPRRKSTQTWRFTEEGRLRCVHHNMCVQAQDGFFGLRQGSRSLACWQQWNAAVLGLPQPICHRTTDTGIPLEQAVSRQRLRPGSGYLSIEITTDGPTRVLNVYDMREKKKERMFASPDERDWSSIAVKQRPNLHYAEEKEDDVKLEREVQFTLRLNALGISLISRNPAQELLYAQFSNIVGEVLTTSKTKRLCISVENIQIDNQLFEAPIPIFLYVTPPSGRGGDDAQSKLPALDIRVEMQPVVNENAIIFNYLIVRLKKLTVHLEERLLLKLCEFVSYNSREEELCNADENDHEIQKILTQVSASHATRYYFGIIQLCPDQIRLSMKTATKLPKTLVNIKRKLGLTLIKFEDAGVDLETYKREHLFETMQFLMHSVVKHFKDELIWQAGIILGSVDFLGNPIGFMNDVSEGFSGLIHDGNVGALVKNVAHGISNSAAKVTESLSDGLGRVAMDDEHEEIRQKIRHVIPGSSKDHLVAGIKGLGFGFLGGATGIFKQVYQGAANEGLPGMFSGFGKGIVGAVAKPVVGVLDLASETARAVRDSSRTSSKMMPKRSRPPRCVFGPGGLLPRYSLKQSVGQQYLFNINDRNFDEQLVAYENLRGGSENLRVLISDQRVRIVTKPTPQNVTTVIEVNLSDLEKCRAIQKTEGGDSRHYIELTVHVTGSSMTLVYQDPVKKPKVRCDSLEVAKIVTRQVNYAKRLYDERKHTLNTDNITYED</sequence>
<dbReference type="SUPFAM" id="SSF50370">
    <property type="entry name" value="Ricin B-like lectins"/>
    <property type="match status" value="1"/>
</dbReference>
<dbReference type="SUPFAM" id="SSF46934">
    <property type="entry name" value="UBA-like"/>
    <property type="match status" value="1"/>
</dbReference>
<evidence type="ECO:0000313" key="6">
    <source>
        <dbReference type="Proteomes" id="UP000695000"/>
    </source>
</evidence>
<dbReference type="InterPro" id="IPR026847">
    <property type="entry name" value="VPS13"/>
</dbReference>
<keyword evidence="6" id="KW-1185">Reference proteome</keyword>
<name>A0ABM1MH79_NICVS</name>
<dbReference type="RefSeq" id="XP_017773928.1">
    <property type="nucleotide sequence ID" value="XM_017918439.1"/>
</dbReference>
<evidence type="ECO:0000256" key="1">
    <source>
        <dbReference type="ARBA" id="ARBA00006545"/>
    </source>
</evidence>
<accession>A0ABM1MH79</accession>
<dbReference type="InterPro" id="IPR026854">
    <property type="entry name" value="VPS13_N"/>
</dbReference>
<dbReference type="Pfam" id="PF25033">
    <property type="entry name" value="VPS13_M"/>
    <property type="match status" value="2"/>
</dbReference>
<dbReference type="InterPro" id="IPR009543">
    <property type="entry name" value="VPS13_VAB"/>
</dbReference>
<feature type="compositionally biased region" description="Polar residues" evidence="4">
    <location>
        <begin position="1349"/>
        <end position="1359"/>
    </location>
</feature>
<dbReference type="Proteomes" id="UP000695000">
    <property type="component" value="Unplaced"/>
</dbReference>
<dbReference type="InterPro" id="IPR009060">
    <property type="entry name" value="UBA-like_sf"/>
</dbReference>
<evidence type="ECO:0000256" key="4">
    <source>
        <dbReference type="SAM" id="MobiDB-lite"/>
    </source>
</evidence>
<dbReference type="PANTHER" id="PTHR16166:SF141">
    <property type="entry name" value="INTERMEMBRANE LIPID TRANSFER PROTEIN VPS13D"/>
    <property type="match status" value="1"/>
</dbReference>
<evidence type="ECO:0000313" key="8">
    <source>
        <dbReference type="RefSeq" id="XP_017773929.1"/>
    </source>
</evidence>
<feature type="region of interest" description="Disordered" evidence="4">
    <location>
        <begin position="1478"/>
        <end position="1505"/>
    </location>
</feature>
<evidence type="ECO:0000259" key="5">
    <source>
        <dbReference type="PROSITE" id="PS50030"/>
    </source>
</evidence>
<evidence type="ECO:0000313" key="7">
    <source>
        <dbReference type="RefSeq" id="XP_017773928.1"/>
    </source>
</evidence>
<dbReference type="InterPro" id="IPR035992">
    <property type="entry name" value="Ricin_B-like_lectins"/>
</dbReference>
<dbReference type="InterPro" id="IPR056747">
    <property type="entry name" value="VPS13-like_M"/>
</dbReference>
<feature type="domain" description="UBA" evidence="5">
    <location>
        <begin position="2439"/>
        <end position="2479"/>
    </location>
</feature>
<dbReference type="Pfam" id="PF25036">
    <property type="entry name" value="VPS13_VAB"/>
    <property type="match status" value="1"/>
</dbReference>
<dbReference type="InterPro" id="IPR015940">
    <property type="entry name" value="UBA"/>
</dbReference>
<evidence type="ECO:0000256" key="3">
    <source>
        <dbReference type="ARBA" id="ARBA00023055"/>
    </source>
</evidence>
<dbReference type="GeneID" id="108560757"/>
<dbReference type="InterPro" id="IPR041969">
    <property type="entry name" value="VP13D_UBA"/>
</dbReference>
<protein>
    <submittedName>
        <fullName evidence="7 8">Vacuolar protein sorting-associated protein 13D isoform X1</fullName>
    </submittedName>
</protein>
<feature type="region of interest" description="Disordered" evidence="4">
    <location>
        <begin position="727"/>
        <end position="751"/>
    </location>
</feature>
<dbReference type="Pfam" id="PF12624">
    <property type="entry name" value="VPS13_N"/>
    <property type="match status" value="1"/>
</dbReference>